<comment type="caution">
    <text evidence="1">The sequence shown here is derived from an EMBL/GenBank/DDBJ whole genome shotgun (WGS) entry which is preliminary data.</text>
</comment>
<name>A0A931ARW3_9FIRM</name>
<organism evidence="1 2">
    <name type="scientific">Halonatronomonas betaini</name>
    <dbReference type="NCBI Taxonomy" id="2778430"/>
    <lineage>
        <taxon>Bacteria</taxon>
        <taxon>Bacillati</taxon>
        <taxon>Bacillota</taxon>
        <taxon>Clostridia</taxon>
        <taxon>Halanaerobiales</taxon>
        <taxon>Halarsenatibacteraceae</taxon>
        <taxon>Halonatronomonas</taxon>
    </lineage>
</organism>
<dbReference type="RefSeq" id="WP_270452092.1">
    <property type="nucleotide sequence ID" value="NZ_JADPIE010000001.1"/>
</dbReference>
<keyword evidence="2" id="KW-1185">Reference proteome</keyword>
<protein>
    <submittedName>
        <fullName evidence="1">Uncharacterized protein</fullName>
    </submittedName>
</protein>
<sequence>MADDFYWWTDGQADYLTGIIDYLITEIINEKYLDEFKEEKLESNYPKMEPDIFNPFKIVELECCDENLKVLKVAEEIYCHYCGSNHILEH</sequence>
<evidence type="ECO:0000313" key="1">
    <source>
        <dbReference type="EMBL" id="MBF8435474.1"/>
    </source>
</evidence>
<dbReference type="Proteomes" id="UP000621436">
    <property type="component" value="Unassembled WGS sequence"/>
</dbReference>
<evidence type="ECO:0000313" key="2">
    <source>
        <dbReference type="Proteomes" id="UP000621436"/>
    </source>
</evidence>
<accession>A0A931ARW3</accession>
<reference evidence="1" key="1">
    <citation type="submission" date="2020-11" db="EMBL/GenBank/DDBJ databases">
        <title>Halonatronomonas betainensis gen. nov., sp. nov. a novel haloalkaliphilic representative of the family Halanaerobiacae capable of betaine degradation.</title>
        <authorList>
            <person name="Boltyanskaya Y."/>
            <person name="Kevbrin V."/>
            <person name="Detkova E."/>
            <person name="Grouzdev D.S."/>
            <person name="Koziaeva V."/>
            <person name="Zhilina T."/>
        </authorList>
    </citation>
    <scope>NUCLEOTIDE SEQUENCE</scope>
    <source>
        <strain evidence="1">Z-7014</strain>
    </source>
</reference>
<proteinExistence type="predicted"/>
<gene>
    <name evidence="1" type="ORF">I0Q91_00150</name>
</gene>
<dbReference type="AlphaFoldDB" id="A0A931ARW3"/>
<dbReference type="EMBL" id="JADPIE010000001">
    <property type="protein sequence ID" value="MBF8435474.1"/>
    <property type="molecule type" value="Genomic_DNA"/>
</dbReference>